<reference evidence="1 2" key="1">
    <citation type="submission" date="2018-03" db="EMBL/GenBank/DDBJ databases">
        <authorList>
            <person name="Keele B.F."/>
        </authorList>
    </citation>
    <scope>NUCLEOTIDE SEQUENCE [LARGE SCALE GENOMIC DNA]</scope>
    <source>
        <strain evidence="1 2">CECT 8504</strain>
    </source>
</reference>
<evidence type="ECO:0000313" key="1">
    <source>
        <dbReference type="EMBL" id="SPJ24398.1"/>
    </source>
</evidence>
<proteinExistence type="predicted"/>
<dbReference type="Proteomes" id="UP000244912">
    <property type="component" value="Unassembled WGS sequence"/>
</dbReference>
<evidence type="ECO:0000313" key="2">
    <source>
        <dbReference type="Proteomes" id="UP000244912"/>
    </source>
</evidence>
<gene>
    <name evidence="1" type="ORF">PAA8504_02226</name>
</gene>
<accession>A0A2R8BW67</accession>
<organism evidence="1 2">
    <name type="scientific">Palleronia abyssalis</name>
    <dbReference type="NCBI Taxonomy" id="1501240"/>
    <lineage>
        <taxon>Bacteria</taxon>
        <taxon>Pseudomonadati</taxon>
        <taxon>Pseudomonadota</taxon>
        <taxon>Alphaproteobacteria</taxon>
        <taxon>Rhodobacterales</taxon>
        <taxon>Roseobacteraceae</taxon>
        <taxon>Palleronia</taxon>
    </lineage>
</organism>
<dbReference type="EMBL" id="ONZF01000004">
    <property type="protein sequence ID" value="SPJ24398.1"/>
    <property type="molecule type" value="Genomic_DNA"/>
</dbReference>
<name>A0A2R8BW67_9RHOB</name>
<sequence length="321" mass="35464">MNPMAEDDVDRPETVEDLDFALEDLAGKRGYHRQLDADHTATFLPRGGALIVSFEETDETLARATGLPVAFDFAEEKSWSVLHIAARRRTWFRGDAVFSFFDELSDDVLFDEYDRVIFFGAGTGGYAAAAYSVAAPGARVIAVSPFASADLARAGWDSRVRDTLEVQGAPRYAFAPEMIVAAEEAFILFDKTSLFEHVHASLFYGDNVTRLAVPGLGWIRGVPLERSLEGIGALHPLVQGFGLGALDRVGAYGLLRARYRHNPYLRALLDRTVERGGDRLTARLCQKVLSQGKAPAFRRRLREARARLEAEGTLPDWLSEA</sequence>
<dbReference type="AlphaFoldDB" id="A0A2R8BW67"/>
<protein>
    <recommendedName>
        <fullName evidence="3">Phosphoadenosine phosphosulfate reductase</fullName>
    </recommendedName>
</protein>
<keyword evidence="2" id="KW-1185">Reference proteome</keyword>
<evidence type="ECO:0008006" key="3">
    <source>
        <dbReference type="Google" id="ProtNLM"/>
    </source>
</evidence>